<evidence type="ECO:0000259" key="9">
    <source>
        <dbReference type="PROSITE" id="PS50109"/>
    </source>
</evidence>
<keyword evidence="11" id="KW-0067">ATP-binding</keyword>
<comment type="caution">
    <text evidence="11">The sequence shown here is derived from an EMBL/GenBank/DDBJ whole genome shotgun (WGS) entry which is preliminary data.</text>
</comment>
<dbReference type="CDD" id="cd16922">
    <property type="entry name" value="HATPase_EvgS-ArcB-TorS-like"/>
    <property type="match status" value="1"/>
</dbReference>
<keyword evidence="3 7" id="KW-0597">Phosphoprotein</keyword>
<dbReference type="CDD" id="cd00082">
    <property type="entry name" value="HisKA"/>
    <property type="match status" value="1"/>
</dbReference>
<dbReference type="InterPro" id="IPR005467">
    <property type="entry name" value="His_kinase_dom"/>
</dbReference>
<dbReference type="Gene3D" id="3.30.565.10">
    <property type="entry name" value="Histidine kinase-like ATPase, C-terminal domain"/>
    <property type="match status" value="1"/>
</dbReference>
<comment type="catalytic activity">
    <reaction evidence="1">
        <text>ATP + protein L-histidine = ADP + protein N-phospho-L-histidine.</text>
        <dbReference type="EC" id="2.7.13.3"/>
    </reaction>
</comment>
<dbReference type="RefSeq" id="WP_271732625.1">
    <property type="nucleotide sequence ID" value="NZ_JANQDP010000097.1"/>
</dbReference>
<evidence type="ECO:0000256" key="2">
    <source>
        <dbReference type="ARBA" id="ARBA00012438"/>
    </source>
</evidence>
<protein>
    <recommendedName>
        <fullName evidence="2">histidine kinase</fullName>
        <ecNumber evidence="2">2.7.13.3</ecNumber>
    </recommendedName>
</protein>
<dbReference type="InterPro" id="IPR004358">
    <property type="entry name" value="Sig_transdc_His_kin-like_C"/>
</dbReference>
<dbReference type="Pfam" id="PF00512">
    <property type="entry name" value="HisKA"/>
    <property type="match status" value="1"/>
</dbReference>
<dbReference type="InterPro" id="IPR036890">
    <property type="entry name" value="HATPase_C_sf"/>
</dbReference>
<feature type="modified residue" description="4-aspartylphosphate" evidence="7">
    <location>
        <position position="57"/>
    </location>
</feature>
<evidence type="ECO:0000256" key="3">
    <source>
        <dbReference type="ARBA" id="ARBA00022553"/>
    </source>
</evidence>
<evidence type="ECO:0000256" key="8">
    <source>
        <dbReference type="SAM" id="Coils"/>
    </source>
</evidence>
<dbReference type="Pfam" id="PF00072">
    <property type="entry name" value="Response_reg"/>
    <property type="match status" value="1"/>
</dbReference>
<feature type="domain" description="Response regulatory" evidence="10">
    <location>
        <begin position="6"/>
        <end position="122"/>
    </location>
</feature>
<dbReference type="GO" id="GO:0005524">
    <property type="term" value="F:ATP binding"/>
    <property type="evidence" value="ECO:0007669"/>
    <property type="project" value="UniProtKB-KW"/>
</dbReference>
<dbReference type="EMBL" id="JAQMUH010000095">
    <property type="protein sequence ID" value="MDB9539675.1"/>
    <property type="molecule type" value="Genomic_DNA"/>
</dbReference>
<reference evidence="11 12" key="1">
    <citation type="submission" date="2023-01" db="EMBL/GenBank/DDBJ databases">
        <title>Genomes from the Australian National Cyanobacteria Reference Collection.</title>
        <authorList>
            <person name="Willis A."/>
            <person name="Lee E.M.F."/>
        </authorList>
    </citation>
    <scope>NUCLEOTIDE SEQUENCE [LARGE SCALE GENOMIC DNA]</scope>
    <source>
        <strain evidence="11 12">CS-1033</strain>
    </source>
</reference>
<evidence type="ECO:0000259" key="10">
    <source>
        <dbReference type="PROSITE" id="PS50110"/>
    </source>
</evidence>
<dbReference type="EC" id="2.7.13.3" evidence="2"/>
<dbReference type="PROSITE" id="PS50110">
    <property type="entry name" value="RESPONSE_REGULATORY"/>
    <property type="match status" value="1"/>
</dbReference>
<dbReference type="InterPro" id="IPR001789">
    <property type="entry name" value="Sig_transdc_resp-reg_receiver"/>
</dbReference>
<keyword evidence="4" id="KW-0808">Transferase</keyword>
<organism evidence="11 12">
    <name type="scientific">Anabaenopsis arnoldii</name>
    <dbReference type="NCBI Taxonomy" id="2152938"/>
    <lineage>
        <taxon>Bacteria</taxon>
        <taxon>Bacillati</taxon>
        <taxon>Cyanobacteriota</taxon>
        <taxon>Cyanophyceae</taxon>
        <taxon>Nostocales</taxon>
        <taxon>Nodulariaceae</taxon>
        <taxon>Anabaenopsis</taxon>
    </lineage>
</organism>
<proteinExistence type="predicted"/>
<dbReference type="PRINTS" id="PR00344">
    <property type="entry name" value="BCTRLSENSOR"/>
</dbReference>
<evidence type="ECO:0000256" key="5">
    <source>
        <dbReference type="ARBA" id="ARBA00022777"/>
    </source>
</evidence>
<dbReference type="PANTHER" id="PTHR43047">
    <property type="entry name" value="TWO-COMPONENT HISTIDINE PROTEIN KINASE"/>
    <property type="match status" value="1"/>
</dbReference>
<dbReference type="CDD" id="cd00156">
    <property type="entry name" value="REC"/>
    <property type="match status" value="1"/>
</dbReference>
<feature type="coiled-coil region" evidence="8">
    <location>
        <begin position="125"/>
        <end position="163"/>
    </location>
</feature>
<dbReference type="SMART" id="SM00387">
    <property type="entry name" value="HATPase_c"/>
    <property type="match status" value="1"/>
</dbReference>
<dbReference type="SMART" id="SM00448">
    <property type="entry name" value="REC"/>
    <property type="match status" value="1"/>
</dbReference>
<dbReference type="SUPFAM" id="SSF52172">
    <property type="entry name" value="CheY-like"/>
    <property type="match status" value="1"/>
</dbReference>
<dbReference type="InterPro" id="IPR003661">
    <property type="entry name" value="HisK_dim/P_dom"/>
</dbReference>
<evidence type="ECO:0000256" key="7">
    <source>
        <dbReference type="PROSITE-ProRule" id="PRU00169"/>
    </source>
</evidence>
<evidence type="ECO:0000313" key="12">
    <source>
        <dbReference type="Proteomes" id="UP001212499"/>
    </source>
</evidence>
<keyword evidence="12" id="KW-1185">Reference proteome</keyword>
<feature type="domain" description="Histidine kinase" evidence="9">
    <location>
        <begin position="180"/>
        <end position="399"/>
    </location>
</feature>
<dbReference type="SUPFAM" id="SSF55874">
    <property type="entry name" value="ATPase domain of HSP90 chaperone/DNA topoisomerase II/histidine kinase"/>
    <property type="match status" value="1"/>
</dbReference>
<keyword evidence="5" id="KW-0418">Kinase</keyword>
<dbReference type="InterPro" id="IPR011006">
    <property type="entry name" value="CheY-like_superfamily"/>
</dbReference>
<dbReference type="SUPFAM" id="SSF47384">
    <property type="entry name" value="Homodimeric domain of signal transducing histidine kinase"/>
    <property type="match status" value="1"/>
</dbReference>
<dbReference type="InterPro" id="IPR036097">
    <property type="entry name" value="HisK_dim/P_sf"/>
</dbReference>
<dbReference type="PROSITE" id="PS50109">
    <property type="entry name" value="HIS_KIN"/>
    <property type="match status" value="1"/>
</dbReference>
<keyword evidence="8" id="KW-0175">Coiled coil</keyword>
<dbReference type="Pfam" id="PF02518">
    <property type="entry name" value="HATPase_c"/>
    <property type="match status" value="1"/>
</dbReference>
<dbReference type="Gene3D" id="3.40.50.2300">
    <property type="match status" value="1"/>
</dbReference>
<evidence type="ECO:0000256" key="6">
    <source>
        <dbReference type="ARBA" id="ARBA00023012"/>
    </source>
</evidence>
<dbReference type="InterPro" id="IPR003594">
    <property type="entry name" value="HATPase_dom"/>
</dbReference>
<gene>
    <name evidence="11" type="ORF">PN457_08400</name>
</gene>
<keyword evidence="6" id="KW-0902">Two-component regulatory system</keyword>
<keyword evidence="11" id="KW-0547">Nucleotide-binding</keyword>
<evidence type="ECO:0000256" key="1">
    <source>
        <dbReference type="ARBA" id="ARBA00000085"/>
    </source>
</evidence>
<evidence type="ECO:0000313" key="11">
    <source>
        <dbReference type="EMBL" id="MDB9539675.1"/>
    </source>
</evidence>
<name>A0ABT5ATK7_9CYAN</name>
<sequence>MKETLRILVVDDDEVDRMRVRQALTQAGVCMEMSEVSNGSDALAALRTTTYDCVFLDYCLPDQDVLVLIQRLRSLEITVPLVVFTTHTDEKIAMELMESGATDYLSKSRLCSETLAQVLRYAIRIHRAQMQAALANQRLRETNERLIRQNQEVEKQRQQIQLQNFKLLEASRLKSQFLATISHELRTPMNAILGFSQILLRPKFGKLTNQQTDMVERILNNGKNLLMLLNEVLDFSQLEVGQLELEPELFDLTKTINIVVAQMRSVAEAKKLSLGVDIDMKDSLVFNDSGRIRQILINLLSNAIKFTDSGAISLEVKELPNNQLAIAVRDTGIGIAPRDFQHIFEAFRQVDQSMTRKYPGTGLGLAIIDSLVQMMGGHISVESQLGVGSMFRIEVPRQLSLPSKIGTLPGLNLDGHDILCSVQNPNHCPPKSRKASMGFPHLKL</sequence>
<dbReference type="Gene3D" id="1.10.287.130">
    <property type="match status" value="1"/>
</dbReference>
<dbReference type="Proteomes" id="UP001212499">
    <property type="component" value="Unassembled WGS sequence"/>
</dbReference>
<dbReference type="SMART" id="SM00388">
    <property type="entry name" value="HisKA"/>
    <property type="match status" value="1"/>
</dbReference>
<evidence type="ECO:0000256" key="4">
    <source>
        <dbReference type="ARBA" id="ARBA00022679"/>
    </source>
</evidence>
<dbReference type="PANTHER" id="PTHR43047:SF72">
    <property type="entry name" value="OSMOSENSING HISTIDINE PROTEIN KINASE SLN1"/>
    <property type="match status" value="1"/>
</dbReference>
<accession>A0ABT5ATK7</accession>